<gene>
    <name evidence="1" type="ORF">BO87DRAFT_378152</name>
</gene>
<dbReference type="AlphaFoldDB" id="A0A318YJB7"/>
<feature type="non-terminal residue" evidence="1">
    <location>
        <position position="1"/>
    </location>
</feature>
<dbReference type="GeneID" id="37126195"/>
<keyword evidence="2" id="KW-1185">Reference proteome</keyword>
<sequence>MNPGSRRSAAAAHILETSRAPTNINLHGTGDKDGLCWVEVVWKSSPTNVLVENKAFH</sequence>
<dbReference type="EMBL" id="KZ821467">
    <property type="protein sequence ID" value="PYH32663.1"/>
    <property type="molecule type" value="Genomic_DNA"/>
</dbReference>
<proteinExistence type="predicted"/>
<accession>A0A318YJB7</accession>
<organism evidence="1 2">
    <name type="scientific">Aspergillus neoniger (strain CBS 115656)</name>
    <dbReference type="NCBI Taxonomy" id="1448310"/>
    <lineage>
        <taxon>Eukaryota</taxon>
        <taxon>Fungi</taxon>
        <taxon>Dikarya</taxon>
        <taxon>Ascomycota</taxon>
        <taxon>Pezizomycotina</taxon>
        <taxon>Eurotiomycetes</taxon>
        <taxon>Eurotiomycetidae</taxon>
        <taxon>Eurotiales</taxon>
        <taxon>Aspergillaceae</taxon>
        <taxon>Aspergillus</taxon>
        <taxon>Aspergillus subgen. Circumdati</taxon>
    </lineage>
</organism>
<protein>
    <submittedName>
        <fullName evidence="1">Uncharacterized protein</fullName>
    </submittedName>
</protein>
<dbReference type="Proteomes" id="UP000247647">
    <property type="component" value="Unassembled WGS sequence"/>
</dbReference>
<evidence type="ECO:0000313" key="2">
    <source>
        <dbReference type="Proteomes" id="UP000247647"/>
    </source>
</evidence>
<dbReference type="RefSeq" id="XP_025478141.1">
    <property type="nucleotide sequence ID" value="XM_025623739.1"/>
</dbReference>
<reference evidence="1" key="1">
    <citation type="submission" date="2016-12" db="EMBL/GenBank/DDBJ databases">
        <title>The genomes of Aspergillus section Nigri reveals drivers in fungal speciation.</title>
        <authorList>
            <consortium name="DOE Joint Genome Institute"/>
            <person name="Vesth T.C."/>
            <person name="Nybo J."/>
            <person name="Theobald S."/>
            <person name="Brandl J."/>
            <person name="Frisvad J.C."/>
            <person name="Nielsen K.F."/>
            <person name="Lyhne E.K."/>
            <person name="Kogle M.E."/>
            <person name="Kuo A."/>
            <person name="Riley R."/>
            <person name="Clum A."/>
            <person name="Nolan M."/>
            <person name="Lipzen A."/>
            <person name="Salamov A."/>
            <person name="Henrissat B."/>
            <person name="Wiebenga A."/>
            <person name="De Vries R.P."/>
            <person name="Grigoriev I.V."/>
            <person name="Mortensen U.H."/>
            <person name="Andersen M.R."/>
            <person name="Baker S.E."/>
        </authorList>
    </citation>
    <scope>NUCLEOTIDE SEQUENCE [LARGE SCALE GENOMIC DNA]</scope>
    <source>
        <strain evidence="1">CBS 115656</strain>
    </source>
</reference>
<name>A0A318YJB7_ASPNB</name>
<evidence type="ECO:0000313" key="1">
    <source>
        <dbReference type="EMBL" id="PYH32663.1"/>
    </source>
</evidence>